<feature type="transmembrane region" description="Helical" evidence="1">
    <location>
        <begin position="97"/>
        <end position="115"/>
    </location>
</feature>
<feature type="transmembrane region" description="Helical" evidence="1">
    <location>
        <begin position="194"/>
        <end position="215"/>
    </location>
</feature>
<feature type="transmembrane region" description="Helical" evidence="1">
    <location>
        <begin position="121"/>
        <end position="145"/>
    </location>
</feature>
<dbReference type="InterPro" id="IPR007163">
    <property type="entry name" value="VCA0040-like"/>
</dbReference>
<feature type="transmembrane region" description="Helical" evidence="1">
    <location>
        <begin position="283"/>
        <end position="306"/>
    </location>
</feature>
<reference evidence="2" key="1">
    <citation type="submission" date="2020-05" db="EMBL/GenBank/DDBJ databases">
        <title>Sulfur intermediates as new biogeochemical hubs in an aquatic model microbial ecosystem.</title>
        <authorList>
            <person name="Vigneron A."/>
        </authorList>
    </citation>
    <scope>NUCLEOTIDE SEQUENCE</scope>
    <source>
        <strain evidence="2">Bin.250</strain>
    </source>
</reference>
<organism evidence="2 3">
    <name type="scientific">SAR86 cluster bacterium</name>
    <dbReference type="NCBI Taxonomy" id="2030880"/>
    <lineage>
        <taxon>Bacteria</taxon>
        <taxon>Pseudomonadati</taxon>
        <taxon>Pseudomonadota</taxon>
        <taxon>Gammaproteobacteria</taxon>
        <taxon>SAR86 cluster</taxon>
    </lineage>
</organism>
<dbReference type="AlphaFoldDB" id="A0A973A9H0"/>
<gene>
    <name evidence="2" type="ORF">HQ497_10455</name>
</gene>
<proteinExistence type="predicted"/>
<dbReference type="Proteomes" id="UP000754644">
    <property type="component" value="Unassembled WGS sequence"/>
</dbReference>
<evidence type="ECO:0000313" key="3">
    <source>
        <dbReference type="Proteomes" id="UP000754644"/>
    </source>
</evidence>
<protein>
    <submittedName>
        <fullName evidence="2">DUF368 domain-containing protein</fullName>
    </submittedName>
</protein>
<dbReference type="EMBL" id="JABMOJ010000393">
    <property type="protein sequence ID" value="NQV65773.1"/>
    <property type="molecule type" value="Genomic_DNA"/>
</dbReference>
<evidence type="ECO:0000256" key="1">
    <source>
        <dbReference type="SAM" id="Phobius"/>
    </source>
</evidence>
<feature type="transmembrane region" description="Helical" evidence="1">
    <location>
        <begin position="152"/>
        <end position="182"/>
    </location>
</feature>
<accession>A0A973A9H0</accession>
<dbReference type="PANTHER" id="PTHR37308:SF1">
    <property type="entry name" value="POLYPRENYL-PHOSPHATE TRANSPORTER"/>
    <property type="match status" value="1"/>
</dbReference>
<evidence type="ECO:0000313" key="2">
    <source>
        <dbReference type="EMBL" id="NQV65773.1"/>
    </source>
</evidence>
<feature type="transmembrane region" description="Helical" evidence="1">
    <location>
        <begin position="68"/>
        <end position="92"/>
    </location>
</feature>
<comment type="caution">
    <text evidence="2">The sequence shown here is derived from an EMBL/GenBank/DDBJ whole genome shotgun (WGS) entry which is preliminary data.</text>
</comment>
<sequence length="314" mass="33632">MKDRFKIALIGLLMGAAEVVPGVSGGTIAFISGIYERLLEAIKQLTPALFLVARKDGLAALWRQIDGWFLLLLFAGMGVAIVAFASGISYLLHYEPVALWSFFSGLVVASTWVMSRQLTGFGLKLLLLVIIGAVTGIVITSIVPIELPPTPLFLFVGGALAVCAWILPGISGSFILLILGLYGIVIEAIKTLDLVTLALVASGCALGLVSFAQVLTRLFKHARDGMLAILTGFMLGSLVKLWPWKETLAYQLGADGRQIPLIQEPVLPATYMSLTGADPQIELAMLAMIAGFVAVILLDWMAVAGVGRDDRHRR</sequence>
<feature type="transmembrane region" description="Helical" evidence="1">
    <location>
        <begin position="227"/>
        <end position="244"/>
    </location>
</feature>
<keyword evidence="1" id="KW-0472">Membrane</keyword>
<name>A0A973A9H0_9GAMM</name>
<dbReference type="Pfam" id="PF04018">
    <property type="entry name" value="VCA0040-like"/>
    <property type="match status" value="1"/>
</dbReference>
<keyword evidence="1" id="KW-0812">Transmembrane</keyword>
<dbReference type="PANTHER" id="PTHR37308">
    <property type="entry name" value="INTEGRAL MEMBRANE PROTEIN"/>
    <property type="match status" value="1"/>
</dbReference>
<keyword evidence="1" id="KW-1133">Transmembrane helix</keyword>